<keyword evidence="1" id="KW-0408">Iron</keyword>
<dbReference type="GO" id="GO:0004601">
    <property type="term" value="F:peroxidase activity"/>
    <property type="evidence" value="ECO:0007669"/>
    <property type="project" value="InterPro"/>
</dbReference>
<feature type="binding site" description="axial binding residue" evidence="1">
    <location>
        <position position="443"/>
    </location>
    <ligand>
        <name>heme b</name>
        <dbReference type="ChEBI" id="CHEBI:60344"/>
    </ligand>
    <ligandPart>
        <name>Fe</name>
        <dbReference type="ChEBI" id="CHEBI:18248"/>
    </ligandPart>
</feature>
<dbReference type="SUPFAM" id="SSF48113">
    <property type="entry name" value="Heme-dependent peroxidases"/>
    <property type="match status" value="1"/>
</dbReference>
<evidence type="ECO:0000313" key="4">
    <source>
        <dbReference type="Ensembl" id="ENSPTIP00000003584.1"/>
    </source>
</evidence>
<dbReference type="GO" id="GO:0046872">
    <property type="term" value="F:metal ion binding"/>
    <property type="evidence" value="ECO:0007669"/>
    <property type="project" value="UniProtKB-KW"/>
</dbReference>
<dbReference type="PANTHER" id="PTHR11475">
    <property type="entry name" value="OXIDASE/PEROXIDASE"/>
    <property type="match status" value="1"/>
</dbReference>
<feature type="chain" id="PRO_5034021493" evidence="3">
    <location>
        <begin position="23"/>
        <end position="710"/>
    </location>
</feature>
<feature type="signal peptide" evidence="3">
    <location>
        <begin position="1"/>
        <end position="22"/>
    </location>
</feature>
<dbReference type="InterPro" id="IPR037120">
    <property type="entry name" value="Haem_peroxidase_sf_animal"/>
</dbReference>
<dbReference type="InterPro" id="IPR019791">
    <property type="entry name" value="Haem_peroxidase_animal"/>
</dbReference>
<dbReference type="PANTHER" id="PTHR11475:SF63">
    <property type="entry name" value="EOSINOPHIL PEROXIDASE"/>
    <property type="match status" value="1"/>
</dbReference>
<dbReference type="GO" id="GO:0005615">
    <property type="term" value="C:extracellular space"/>
    <property type="evidence" value="ECO:0007669"/>
    <property type="project" value="TreeGrafter"/>
</dbReference>
<organism evidence="4 5">
    <name type="scientific">Panthera tigris altaica</name>
    <name type="common">Siberian tiger</name>
    <dbReference type="NCBI Taxonomy" id="74533"/>
    <lineage>
        <taxon>Eukaryota</taxon>
        <taxon>Metazoa</taxon>
        <taxon>Chordata</taxon>
        <taxon>Craniata</taxon>
        <taxon>Vertebrata</taxon>
        <taxon>Euteleostomi</taxon>
        <taxon>Mammalia</taxon>
        <taxon>Eutheria</taxon>
        <taxon>Laurasiatheria</taxon>
        <taxon>Carnivora</taxon>
        <taxon>Feliformia</taxon>
        <taxon>Felidae</taxon>
        <taxon>Pantherinae</taxon>
        <taxon>Panthera</taxon>
    </lineage>
</organism>
<feature type="region of interest" description="Disordered" evidence="2">
    <location>
        <begin position="671"/>
        <end position="710"/>
    </location>
</feature>
<reference evidence="4" key="2">
    <citation type="submission" date="2025-09" db="UniProtKB">
        <authorList>
            <consortium name="Ensembl"/>
        </authorList>
    </citation>
    <scope>IDENTIFICATION</scope>
</reference>
<dbReference type="GeneTree" id="ENSGT00940000156009"/>
<keyword evidence="3" id="KW-0732">Signal</keyword>
<evidence type="ECO:0000256" key="1">
    <source>
        <dbReference type="PIRSR" id="PIRSR619791-2"/>
    </source>
</evidence>
<dbReference type="PRINTS" id="PR00457">
    <property type="entry name" value="ANPEROXIDASE"/>
</dbReference>
<reference evidence="4" key="1">
    <citation type="submission" date="2025-08" db="UniProtKB">
        <authorList>
            <consortium name="Ensembl"/>
        </authorList>
    </citation>
    <scope>IDENTIFICATION</scope>
</reference>
<gene>
    <name evidence="4" type="primary">EPX</name>
</gene>
<dbReference type="GO" id="GO:0006979">
    <property type="term" value="P:response to oxidative stress"/>
    <property type="evidence" value="ECO:0007669"/>
    <property type="project" value="InterPro"/>
</dbReference>
<dbReference type="Proteomes" id="UP000675900">
    <property type="component" value="Unassembled WGS sequence"/>
</dbReference>
<dbReference type="Gene3D" id="1.10.640.10">
    <property type="entry name" value="Haem peroxidase domain superfamily, animal type"/>
    <property type="match status" value="1"/>
</dbReference>
<dbReference type="Pfam" id="PF03098">
    <property type="entry name" value="An_peroxidase"/>
    <property type="match status" value="1"/>
</dbReference>
<name>A0A8C9J924_PANTA</name>
<keyword evidence="1" id="KW-0479">Metal-binding</keyword>
<evidence type="ECO:0000256" key="3">
    <source>
        <dbReference type="SAM" id="SignalP"/>
    </source>
</evidence>
<feature type="compositionally biased region" description="Gly residues" evidence="2">
    <location>
        <begin position="685"/>
        <end position="700"/>
    </location>
</feature>
<protein>
    <submittedName>
        <fullName evidence="4">Eosinophil peroxidase</fullName>
    </submittedName>
</protein>
<dbReference type="AlphaFoldDB" id="A0A8C9J924"/>
<evidence type="ECO:0000256" key="2">
    <source>
        <dbReference type="SAM" id="MobiDB-lite"/>
    </source>
</evidence>
<dbReference type="InterPro" id="IPR010255">
    <property type="entry name" value="Haem_peroxidase_sf"/>
</dbReference>
<dbReference type="PROSITE" id="PS50292">
    <property type="entry name" value="PEROXIDASE_3"/>
    <property type="match status" value="1"/>
</dbReference>
<accession>A0A8C9J924</accession>
<proteinExistence type="predicted"/>
<dbReference type="GO" id="GO:0020037">
    <property type="term" value="F:heme binding"/>
    <property type="evidence" value="ECO:0007669"/>
    <property type="project" value="InterPro"/>
</dbReference>
<dbReference type="Ensembl" id="ENSPTIT00000007291.1">
    <property type="protein sequence ID" value="ENSPTIP00000003584.1"/>
    <property type="gene ID" value="ENSPTIG00000006251.1"/>
</dbReference>
<keyword evidence="5" id="KW-1185">Reference proteome</keyword>
<sequence length="710" mass="77699">RKLFLALAGVLATLILAQPCEGTVPAFPRTVETSALWGCLTEVPLLVNATIRLRRWAWEGLASPMDVLFYFKQPLAATRTVVRAADCMHVTLGLLEEQLQLQGSSSFNVTGTVPLHGVRDCSGLRGQDAQLGVLGERGYRDGRCGTDQLSNMRFSYITRPKSLSWPRVKPGFKLPLGWAFTSHIVLFSSERLTSHQGLTLMFMQCGQFIDHDLDFTPEPPARVAFTVGVDCERTCTQLPPCFPINDPRIRDQSDWIPFFRSAPSCPPNRNQVQNQLSALTSFSDASMVYGSEVSLALQLCNQTNHLGLLAISTCFSDNGWARLPFDNLCDDPYLLTNPSLCAPCSPAGDCRPSETPKLAAMHTLFMREHTRWAMQLRRLTPPWSGDTLLQEARKTVEATVHVGNFLPLVLSEAQKTLGPYRGSCSNVDHRAASVFTLAFRFGHTMLQPFMFRLDSQYRASAPNSCVPLRTSFFASWRIVHEGDQVLRADGSGGGAKLSARRPGCLDELRDRLFCQVKRIGLDLVALDTQRSRDHTAASRVRGLPPRNLAQLSQVLQNPDLARKLLNLYGTPDNTDVWIGAIAEPLSPGAQVGPLLASLFENQFTRGERQWASTWHAMGAHPVNSSLPHEALSQVSWSGIAYDHTGIPTISRDIFRANTYPQGFVSCTASPSWIRQPGKANEASAGKGGGGGAPQTPGGGQASTSFPGPDG</sequence>
<evidence type="ECO:0000313" key="5">
    <source>
        <dbReference type="Proteomes" id="UP000675900"/>
    </source>
</evidence>
<keyword evidence="1" id="KW-0349">Heme</keyword>
<dbReference type="GO" id="GO:0042742">
    <property type="term" value="P:defense response to bacterium"/>
    <property type="evidence" value="ECO:0007669"/>
    <property type="project" value="TreeGrafter"/>
</dbReference>